<organism evidence="2 3">
    <name type="scientific">Wansuia hejianensis</name>
    <dbReference type="NCBI Taxonomy" id="2763667"/>
    <lineage>
        <taxon>Bacteria</taxon>
        <taxon>Bacillati</taxon>
        <taxon>Bacillota</taxon>
        <taxon>Clostridia</taxon>
        <taxon>Lachnospirales</taxon>
        <taxon>Lachnospiraceae</taxon>
        <taxon>Wansuia</taxon>
    </lineage>
</organism>
<reference evidence="2 3" key="1">
    <citation type="submission" date="2020-08" db="EMBL/GenBank/DDBJ databases">
        <authorList>
            <person name="Liu C."/>
            <person name="Sun Q."/>
        </authorList>
    </citation>
    <scope>NUCLEOTIDE SEQUENCE [LARGE SCALE GENOMIC DNA]</scope>
    <source>
        <strain evidence="2 3">NSJ-29</strain>
    </source>
</reference>
<dbReference type="Pfam" id="PF12804">
    <property type="entry name" value="NTP_transf_3"/>
    <property type="match status" value="1"/>
</dbReference>
<evidence type="ECO:0000313" key="2">
    <source>
        <dbReference type="EMBL" id="QNM08632.1"/>
    </source>
</evidence>
<dbReference type="AlphaFoldDB" id="A0A7G9GCV0"/>
<keyword evidence="2" id="KW-0808">Transferase</keyword>
<evidence type="ECO:0000259" key="1">
    <source>
        <dbReference type="Pfam" id="PF12804"/>
    </source>
</evidence>
<dbReference type="Proteomes" id="UP000515860">
    <property type="component" value="Chromosome"/>
</dbReference>
<dbReference type="RefSeq" id="WP_249328848.1">
    <property type="nucleotide sequence ID" value="NZ_CP060635.1"/>
</dbReference>
<evidence type="ECO:0000313" key="3">
    <source>
        <dbReference type="Proteomes" id="UP000515860"/>
    </source>
</evidence>
<dbReference type="KEGG" id="whj:H9Q79_17570"/>
<accession>A0A7G9GCV0</accession>
<dbReference type="GO" id="GO:0016779">
    <property type="term" value="F:nucleotidyltransferase activity"/>
    <property type="evidence" value="ECO:0007669"/>
    <property type="project" value="UniProtKB-ARBA"/>
</dbReference>
<dbReference type="EMBL" id="CP060635">
    <property type="protein sequence ID" value="QNM08632.1"/>
    <property type="molecule type" value="Genomic_DNA"/>
</dbReference>
<dbReference type="Gene3D" id="3.90.550.10">
    <property type="entry name" value="Spore Coat Polysaccharide Biosynthesis Protein SpsA, Chain A"/>
    <property type="match status" value="1"/>
</dbReference>
<keyword evidence="3" id="KW-1185">Reference proteome</keyword>
<dbReference type="PANTHER" id="PTHR43777">
    <property type="entry name" value="MOLYBDENUM COFACTOR CYTIDYLYLTRANSFERASE"/>
    <property type="match status" value="1"/>
</dbReference>
<dbReference type="InterPro" id="IPR025877">
    <property type="entry name" value="MobA-like_NTP_Trfase"/>
</dbReference>
<dbReference type="InterPro" id="IPR029044">
    <property type="entry name" value="Nucleotide-diphossugar_trans"/>
</dbReference>
<feature type="domain" description="MobA-like NTP transferase" evidence="1">
    <location>
        <begin position="6"/>
        <end position="175"/>
    </location>
</feature>
<gene>
    <name evidence="2" type="ORF">H9Q79_17570</name>
</gene>
<proteinExistence type="predicted"/>
<dbReference type="PANTHER" id="PTHR43777:SF1">
    <property type="entry name" value="MOLYBDENUM COFACTOR CYTIDYLYLTRANSFERASE"/>
    <property type="match status" value="1"/>
</dbReference>
<sequence length="194" mass="21628">MKLYPIVLAAGFSSRFGSNKLLHPVEGLPMYRHIVDVLLDICSEDGGIAAPVVVTQYREIVSELEGKPLSVVWNSDSREGISSSVKAGLREVLKRNKGDGEEWGCCFFVADQPYLLRDTVRRFFRKFPLCGKGIGCLGYGSARGNPAAFRASYVPELMELEGDGGGKQVIRRHPEDLWCMEASEKWELQDIDRT</sequence>
<dbReference type="SUPFAM" id="SSF53448">
    <property type="entry name" value="Nucleotide-diphospho-sugar transferases"/>
    <property type="match status" value="1"/>
</dbReference>
<dbReference type="CDD" id="cd04182">
    <property type="entry name" value="GT_2_like_f"/>
    <property type="match status" value="1"/>
</dbReference>
<protein>
    <submittedName>
        <fullName evidence="2">Nucleotidyltransferase family protein</fullName>
    </submittedName>
</protein>
<name>A0A7G9GCV0_9FIRM</name>